<dbReference type="KEGG" id="dfl:DFE_1626"/>
<dbReference type="RefSeq" id="WP_126378378.1">
    <property type="nucleotide sequence ID" value="NZ_AP017378.1"/>
</dbReference>
<protein>
    <submittedName>
        <fullName evidence="1">Uncharacterized protein</fullName>
    </submittedName>
</protein>
<evidence type="ECO:0000313" key="1">
    <source>
        <dbReference type="EMBL" id="BBD08352.1"/>
    </source>
</evidence>
<keyword evidence="2" id="KW-1185">Reference proteome</keyword>
<evidence type="ECO:0000313" key="2">
    <source>
        <dbReference type="Proteomes" id="UP000269883"/>
    </source>
</evidence>
<reference evidence="1 2" key="1">
    <citation type="journal article" date="2018" name="Sci. Adv.">
        <title>Multi-heme cytochromes provide a pathway for survival in energy-limited environments.</title>
        <authorList>
            <person name="Deng X."/>
            <person name="Dohmae N."/>
            <person name="Nealson K.H."/>
            <person name="Hashimoto K."/>
            <person name="Okamoto A."/>
        </authorList>
    </citation>
    <scope>NUCLEOTIDE SEQUENCE [LARGE SCALE GENOMIC DNA]</scope>
    <source>
        <strain evidence="1 2">IS5</strain>
    </source>
</reference>
<accession>A0A2Z6AYL7</accession>
<name>A0A2Z6AYL7_9BACT</name>
<dbReference type="Proteomes" id="UP000269883">
    <property type="component" value="Chromosome"/>
</dbReference>
<dbReference type="EMBL" id="AP017378">
    <property type="protein sequence ID" value="BBD08352.1"/>
    <property type="molecule type" value="Genomic_DNA"/>
</dbReference>
<dbReference type="AlphaFoldDB" id="A0A2Z6AYL7"/>
<organism evidence="1 2">
    <name type="scientific">Desulfovibrio ferrophilus</name>
    <dbReference type="NCBI Taxonomy" id="241368"/>
    <lineage>
        <taxon>Bacteria</taxon>
        <taxon>Pseudomonadati</taxon>
        <taxon>Thermodesulfobacteriota</taxon>
        <taxon>Desulfovibrionia</taxon>
        <taxon>Desulfovibrionales</taxon>
        <taxon>Desulfovibrionaceae</taxon>
        <taxon>Desulfovibrio</taxon>
    </lineage>
</organism>
<gene>
    <name evidence="1" type="ORF">DFE_1626</name>
</gene>
<sequence>MISKETFIAWLYEHGKITADLEFDIHDCFDAALDAATEALANMPGIGIMSSKRRLESFFAVCRYLDDKIEKGSLDPTEGMVALNILRVLSPAFRKAITEFDHQGPNTPPEQREALPQIARDYLDASRDLSAPLVAG</sequence>
<proteinExistence type="predicted"/>
<dbReference type="OrthoDB" id="5456134at2"/>